<sequence>MKLFSVLIFVGFEIATISSESSVTSNTTPSLSTATLAITTTPNMISTTLATTTSQTSTFIQLTTATETVTTTPALTLAAPTETITSTVTKTDTLWIEPTVTSTYTQTWTTYKISIAILPGVTVVYTYPFPARESAGKIQDIEDSVTNSMALMMTRFPDVEELFGGVE</sequence>
<reference evidence="2" key="2">
    <citation type="submission" date="2022-10" db="EMBL/GenBank/DDBJ databases">
        <authorList>
            <consortium name="ENA_rothamsted_submissions"/>
            <consortium name="culmorum"/>
            <person name="King R."/>
        </authorList>
    </citation>
    <scope>NUCLEOTIDE SEQUENCE</scope>
</reference>
<feature type="chain" id="PRO_5040481879" evidence="1">
    <location>
        <begin position="20"/>
        <end position="167"/>
    </location>
</feature>
<evidence type="ECO:0000256" key="1">
    <source>
        <dbReference type="SAM" id="SignalP"/>
    </source>
</evidence>
<feature type="signal peptide" evidence="1">
    <location>
        <begin position="1"/>
        <end position="19"/>
    </location>
</feature>
<evidence type="ECO:0000313" key="3">
    <source>
        <dbReference type="Proteomes" id="UP001153620"/>
    </source>
</evidence>
<name>A0A9N9WVG9_9DIPT</name>
<gene>
    <name evidence="2" type="ORF">CHIRRI_LOCUS13639</name>
</gene>
<protein>
    <submittedName>
        <fullName evidence="2">Uncharacterized protein</fullName>
    </submittedName>
</protein>
<accession>A0A9N9WVG9</accession>
<evidence type="ECO:0000313" key="2">
    <source>
        <dbReference type="EMBL" id="CAG9810827.1"/>
    </source>
</evidence>
<dbReference type="AlphaFoldDB" id="A0A9N9WVG9"/>
<reference evidence="2" key="1">
    <citation type="submission" date="2022-01" db="EMBL/GenBank/DDBJ databases">
        <authorList>
            <person name="King R."/>
        </authorList>
    </citation>
    <scope>NUCLEOTIDE SEQUENCE</scope>
</reference>
<proteinExistence type="predicted"/>
<keyword evidence="3" id="KW-1185">Reference proteome</keyword>
<organism evidence="2 3">
    <name type="scientific">Chironomus riparius</name>
    <dbReference type="NCBI Taxonomy" id="315576"/>
    <lineage>
        <taxon>Eukaryota</taxon>
        <taxon>Metazoa</taxon>
        <taxon>Ecdysozoa</taxon>
        <taxon>Arthropoda</taxon>
        <taxon>Hexapoda</taxon>
        <taxon>Insecta</taxon>
        <taxon>Pterygota</taxon>
        <taxon>Neoptera</taxon>
        <taxon>Endopterygota</taxon>
        <taxon>Diptera</taxon>
        <taxon>Nematocera</taxon>
        <taxon>Chironomoidea</taxon>
        <taxon>Chironomidae</taxon>
        <taxon>Chironominae</taxon>
        <taxon>Chironomus</taxon>
    </lineage>
</organism>
<keyword evidence="1" id="KW-0732">Signal</keyword>
<dbReference type="Proteomes" id="UP001153620">
    <property type="component" value="Chromosome 4"/>
</dbReference>
<dbReference type="EMBL" id="OU895880">
    <property type="protein sequence ID" value="CAG9810827.1"/>
    <property type="molecule type" value="Genomic_DNA"/>
</dbReference>